<keyword evidence="1" id="KW-0812">Transmembrane</keyword>
<evidence type="ECO:0000313" key="4">
    <source>
        <dbReference type="Proteomes" id="UP001432027"/>
    </source>
</evidence>
<keyword evidence="1" id="KW-1133">Transmembrane helix</keyword>
<proteinExistence type="predicted"/>
<evidence type="ECO:0000256" key="1">
    <source>
        <dbReference type="SAM" id="Phobius"/>
    </source>
</evidence>
<dbReference type="EMBL" id="BTSX01000006">
    <property type="protein sequence ID" value="GMT06669.1"/>
    <property type="molecule type" value="Genomic_DNA"/>
</dbReference>
<evidence type="ECO:0008006" key="5">
    <source>
        <dbReference type="Google" id="ProtNLM"/>
    </source>
</evidence>
<feature type="chain" id="PRO_5044000255" description="G protein-coupled receptor" evidence="2">
    <location>
        <begin position="24"/>
        <end position="175"/>
    </location>
</feature>
<keyword evidence="4" id="KW-1185">Reference proteome</keyword>
<dbReference type="PANTHER" id="PTHR47521:SF18">
    <property type="entry name" value="G PROTEIN-COUPLED RECEPTOR-RELATED"/>
    <property type="match status" value="1"/>
</dbReference>
<keyword evidence="2" id="KW-0732">Signal</keyword>
<feature type="non-terminal residue" evidence="3">
    <location>
        <position position="175"/>
    </location>
</feature>
<sequence length="175" mass="19697">QGLFVLSALPLVLLLICLLRKIALHVNCNIAAHGSFIMCDFIIGKYIPTTSSDPEFRLIIFGVHGFAHAFSSFQELIFSIERACACANPSTYHDRSLSKWPLLFAETVAVITACIITNTVDSLSLVFLVITTIWTDRKRKELRYSQLNEKYQIRETFDITKVMLPCGVISLIIKV</sequence>
<dbReference type="AlphaFoldDB" id="A0AAV5UL61"/>
<dbReference type="InterPro" id="IPR052860">
    <property type="entry name" value="NRL-GPCR1"/>
</dbReference>
<organism evidence="3 4">
    <name type="scientific">Pristionchus entomophagus</name>
    <dbReference type="NCBI Taxonomy" id="358040"/>
    <lineage>
        <taxon>Eukaryota</taxon>
        <taxon>Metazoa</taxon>
        <taxon>Ecdysozoa</taxon>
        <taxon>Nematoda</taxon>
        <taxon>Chromadorea</taxon>
        <taxon>Rhabditida</taxon>
        <taxon>Rhabditina</taxon>
        <taxon>Diplogasteromorpha</taxon>
        <taxon>Diplogasteroidea</taxon>
        <taxon>Neodiplogasteridae</taxon>
        <taxon>Pristionchus</taxon>
    </lineage>
</organism>
<evidence type="ECO:0000313" key="3">
    <source>
        <dbReference type="EMBL" id="GMT06669.1"/>
    </source>
</evidence>
<gene>
    <name evidence="3" type="ORF">PENTCL1PPCAC_28843</name>
</gene>
<dbReference type="Proteomes" id="UP001432027">
    <property type="component" value="Unassembled WGS sequence"/>
</dbReference>
<feature type="non-terminal residue" evidence="3">
    <location>
        <position position="1"/>
    </location>
</feature>
<reference evidence="3" key="1">
    <citation type="submission" date="2023-10" db="EMBL/GenBank/DDBJ databases">
        <title>Genome assembly of Pristionchus species.</title>
        <authorList>
            <person name="Yoshida K."/>
            <person name="Sommer R.J."/>
        </authorList>
    </citation>
    <scope>NUCLEOTIDE SEQUENCE</scope>
    <source>
        <strain evidence="3">RS0144</strain>
    </source>
</reference>
<protein>
    <recommendedName>
        <fullName evidence="5">G protein-coupled receptor</fullName>
    </recommendedName>
</protein>
<evidence type="ECO:0000256" key="2">
    <source>
        <dbReference type="SAM" id="SignalP"/>
    </source>
</evidence>
<dbReference type="PANTHER" id="PTHR47521">
    <property type="entry name" value="SERPENTINE RECEPTOR, CLASS E (EPSILON)-RELATED"/>
    <property type="match status" value="1"/>
</dbReference>
<accession>A0AAV5UL61</accession>
<name>A0AAV5UL61_9BILA</name>
<feature type="transmembrane region" description="Helical" evidence="1">
    <location>
        <begin position="108"/>
        <end position="134"/>
    </location>
</feature>
<comment type="caution">
    <text evidence="3">The sequence shown here is derived from an EMBL/GenBank/DDBJ whole genome shotgun (WGS) entry which is preliminary data.</text>
</comment>
<keyword evidence="1" id="KW-0472">Membrane</keyword>
<feature type="signal peptide" evidence="2">
    <location>
        <begin position="1"/>
        <end position="23"/>
    </location>
</feature>